<feature type="region of interest" description="Disordered" evidence="2">
    <location>
        <begin position="1"/>
        <end position="34"/>
    </location>
</feature>
<organism evidence="3 4">
    <name type="scientific">Grifola frondosa</name>
    <name type="common">Maitake</name>
    <name type="synonym">Polyporus frondosus</name>
    <dbReference type="NCBI Taxonomy" id="5627"/>
    <lineage>
        <taxon>Eukaryota</taxon>
        <taxon>Fungi</taxon>
        <taxon>Dikarya</taxon>
        <taxon>Basidiomycota</taxon>
        <taxon>Agaricomycotina</taxon>
        <taxon>Agaricomycetes</taxon>
        <taxon>Polyporales</taxon>
        <taxon>Grifolaceae</taxon>
        <taxon>Grifola</taxon>
    </lineage>
</organism>
<comment type="caution">
    <text evidence="3">The sequence shown here is derived from an EMBL/GenBank/DDBJ whole genome shotgun (WGS) entry which is preliminary data.</text>
</comment>
<protein>
    <submittedName>
        <fullName evidence="3">Uncharacterized protein</fullName>
    </submittedName>
</protein>
<feature type="compositionally biased region" description="Polar residues" evidence="2">
    <location>
        <begin position="11"/>
        <end position="34"/>
    </location>
</feature>
<feature type="coiled-coil region" evidence="1">
    <location>
        <begin position="115"/>
        <end position="163"/>
    </location>
</feature>
<evidence type="ECO:0000313" key="4">
    <source>
        <dbReference type="Proteomes" id="UP000092993"/>
    </source>
</evidence>
<dbReference type="Proteomes" id="UP000092993">
    <property type="component" value="Unassembled WGS sequence"/>
</dbReference>
<proteinExistence type="predicted"/>
<dbReference type="PROSITE" id="PS51257">
    <property type="entry name" value="PROKAR_LIPOPROTEIN"/>
    <property type="match status" value="1"/>
</dbReference>
<evidence type="ECO:0000313" key="3">
    <source>
        <dbReference type="EMBL" id="OBZ74286.1"/>
    </source>
</evidence>
<gene>
    <name evidence="3" type="ORF">A0H81_05623</name>
</gene>
<evidence type="ECO:0000256" key="2">
    <source>
        <dbReference type="SAM" id="MobiDB-lite"/>
    </source>
</evidence>
<reference evidence="3 4" key="1">
    <citation type="submission" date="2016-03" db="EMBL/GenBank/DDBJ databases">
        <title>Whole genome sequencing of Grifola frondosa 9006-11.</title>
        <authorList>
            <person name="Min B."/>
            <person name="Park H."/>
            <person name="Kim J.-G."/>
            <person name="Cho H."/>
            <person name="Oh Y.-L."/>
            <person name="Kong W.-S."/>
            <person name="Choi I.-G."/>
        </authorList>
    </citation>
    <scope>NUCLEOTIDE SEQUENCE [LARGE SCALE GENOMIC DNA]</scope>
    <source>
        <strain evidence="3 4">9006-11</strain>
    </source>
</reference>
<keyword evidence="4" id="KW-1185">Reference proteome</keyword>
<dbReference type="OrthoDB" id="3256901at2759"/>
<dbReference type="EMBL" id="LUGG01000005">
    <property type="protein sequence ID" value="OBZ74286.1"/>
    <property type="molecule type" value="Genomic_DNA"/>
</dbReference>
<dbReference type="AlphaFoldDB" id="A0A1C7MD43"/>
<keyword evidence="1" id="KW-0175">Coiled coil</keyword>
<dbReference type="STRING" id="5627.A0A1C7MD43"/>
<dbReference type="OMA" id="AECNEAN"/>
<name>A0A1C7MD43_GRIFR</name>
<accession>A0A1C7MD43</accession>
<evidence type="ECO:0000256" key="1">
    <source>
        <dbReference type="SAM" id="Coils"/>
    </source>
</evidence>
<sequence>MIRETARHANRNPSKPTAQPVASSSCIEPLIDNSNTTSDRTYELLRLVGAPEMSSEDFSRLYKGPLADALLFVAEHLVGRKKTAATRLAIHQMRDNGDLNPRAQDRGSDVGYTSAKRAAARLISARNDLDNAQSSLRGQQQLLRDLQRGADQLQAEYEEKRLTSVLLSVLETKENIRRTKSTEIARLTESLKKECIASSAALHAHHICLSRLATHSRAPDIQSQLTANESRLRTAIARSMGKSNDDQQVVSTYEQCLQSARARATENLRYQSPLTAASIGSLDEQTDLNHMLRQVAEQEIDLQHLSDRTVALGLSCAHSLQAVTTFTQTTATALRHMLQEQAAAAQGHVDVLRLSIIHRVRANSGQMPQGSSESESARYQTLKDVEDAVEHTNKIIRFLQGITLNDPSLPSTSDAAKLADFSEEQAEVGIRLKKLLTRKLEKARAGDVLVADVERLIAEVGTVAGMGA</sequence>